<dbReference type="EMBL" id="ML208421">
    <property type="protein sequence ID" value="TFK65910.1"/>
    <property type="molecule type" value="Genomic_DNA"/>
</dbReference>
<gene>
    <name evidence="1" type="ORF">BDN72DRAFT_860257</name>
</gene>
<proteinExistence type="predicted"/>
<sequence>MSKIDLDGTSKTSLLPDAIDKVLDRIGSMATLDGVAASIVLEKAGDNLNVNLDPVRWGQQIAIDLGIEVGSKTKVSPPQRRWRKRTLPGIAPAGARGWTFGRRHRKGLEWVMPTRRPRIDGCHDEITTNRRPFASYFHVADVVDTPVLKDGIKDAPS</sequence>
<evidence type="ECO:0000313" key="1">
    <source>
        <dbReference type="EMBL" id="TFK65910.1"/>
    </source>
</evidence>
<keyword evidence="2" id="KW-1185">Reference proteome</keyword>
<organism evidence="1 2">
    <name type="scientific">Pluteus cervinus</name>
    <dbReference type="NCBI Taxonomy" id="181527"/>
    <lineage>
        <taxon>Eukaryota</taxon>
        <taxon>Fungi</taxon>
        <taxon>Dikarya</taxon>
        <taxon>Basidiomycota</taxon>
        <taxon>Agaricomycotina</taxon>
        <taxon>Agaricomycetes</taxon>
        <taxon>Agaricomycetidae</taxon>
        <taxon>Agaricales</taxon>
        <taxon>Pluteineae</taxon>
        <taxon>Pluteaceae</taxon>
        <taxon>Pluteus</taxon>
    </lineage>
</organism>
<accession>A0ACD3AJR5</accession>
<evidence type="ECO:0000313" key="2">
    <source>
        <dbReference type="Proteomes" id="UP000308600"/>
    </source>
</evidence>
<name>A0ACD3AJR5_9AGAR</name>
<dbReference type="Proteomes" id="UP000308600">
    <property type="component" value="Unassembled WGS sequence"/>
</dbReference>
<reference evidence="1 2" key="1">
    <citation type="journal article" date="2019" name="Nat. Ecol. Evol.">
        <title>Megaphylogeny resolves global patterns of mushroom evolution.</title>
        <authorList>
            <person name="Varga T."/>
            <person name="Krizsan K."/>
            <person name="Foldi C."/>
            <person name="Dima B."/>
            <person name="Sanchez-Garcia M."/>
            <person name="Sanchez-Ramirez S."/>
            <person name="Szollosi G.J."/>
            <person name="Szarkandi J.G."/>
            <person name="Papp V."/>
            <person name="Albert L."/>
            <person name="Andreopoulos W."/>
            <person name="Angelini C."/>
            <person name="Antonin V."/>
            <person name="Barry K.W."/>
            <person name="Bougher N.L."/>
            <person name="Buchanan P."/>
            <person name="Buyck B."/>
            <person name="Bense V."/>
            <person name="Catcheside P."/>
            <person name="Chovatia M."/>
            <person name="Cooper J."/>
            <person name="Damon W."/>
            <person name="Desjardin D."/>
            <person name="Finy P."/>
            <person name="Geml J."/>
            <person name="Haridas S."/>
            <person name="Hughes K."/>
            <person name="Justo A."/>
            <person name="Karasinski D."/>
            <person name="Kautmanova I."/>
            <person name="Kiss B."/>
            <person name="Kocsube S."/>
            <person name="Kotiranta H."/>
            <person name="LaButti K.M."/>
            <person name="Lechner B.E."/>
            <person name="Liimatainen K."/>
            <person name="Lipzen A."/>
            <person name="Lukacs Z."/>
            <person name="Mihaltcheva S."/>
            <person name="Morgado L.N."/>
            <person name="Niskanen T."/>
            <person name="Noordeloos M.E."/>
            <person name="Ohm R.A."/>
            <person name="Ortiz-Santana B."/>
            <person name="Ovrebo C."/>
            <person name="Racz N."/>
            <person name="Riley R."/>
            <person name="Savchenko A."/>
            <person name="Shiryaev A."/>
            <person name="Soop K."/>
            <person name="Spirin V."/>
            <person name="Szebenyi C."/>
            <person name="Tomsovsky M."/>
            <person name="Tulloss R.E."/>
            <person name="Uehling J."/>
            <person name="Grigoriev I.V."/>
            <person name="Vagvolgyi C."/>
            <person name="Papp T."/>
            <person name="Martin F.M."/>
            <person name="Miettinen O."/>
            <person name="Hibbett D.S."/>
            <person name="Nagy L.G."/>
        </authorList>
    </citation>
    <scope>NUCLEOTIDE SEQUENCE [LARGE SCALE GENOMIC DNA]</scope>
    <source>
        <strain evidence="1 2">NL-1719</strain>
    </source>
</reference>
<protein>
    <submittedName>
        <fullName evidence="1">Uncharacterized protein</fullName>
    </submittedName>
</protein>